<dbReference type="Proteomes" id="UP000887579">
    <property type="component" value="Unplaced"/>
</dbReference>
<organism evidence="1 2">
    <name type="scientific">Panagrolaimus sp. ES5</name>
    <dbReference type="NCBI Taxonomy" id="591445"/>
    <lineage>
        <taxon>Eukaryota</taxon>
        <taxon>Metazoa</taxon>
        <taxon>Ecdysozoa</taxon>
        <taxon>Nematoda</taxon>
        <taxon>Chromadorea</taxon>
        <taxon>Rhabditida</taxon>
        <taxon>Tylenchina</taxon>
        <taxon>Panagrolaimomorpha</taxon>
        <taxon>Panagrolaimoidea</taxon>
        <taxon>Panagrolaimidae</taxon>
        <taxon>Panagrolaimus</taxon>
    </lineage>
</organism>
<evidence type="ECO:0000313" key="1">
    <source>
        <dbReference type="Proteomes" id="UP000887579"/>
    </source>
</evidence>
<accession>A0AC34F9G3</accession>
<proteinExistence type="predicted"/>
<reference evidence="2" key="1">
    <citation type="submission" date="2022-11" db="UniProtKB">
        <authorList>
            <consortium name="WormBaseParasite"/>
        </authorList>
    </citation>
    <scope>IDENTIFICATION</scope>
</reference>
<evidence type="ECO:0000313" key="2">
    <source>
        <dbReference type="WBParaSite" id="ES5_v2.g13729.t1"/>
    </source>
</evidence>
<name>A0AC34F9G3_9BILA</name>
<sequence length="117" mass="12937">MHIVEEERIMDSPTIVVVVVILLVVSNVKLKNGWKALRKKIVNVAIIVIVNNNSEDAIYVGEGACYGSSLLISIVLSSFLIPLYCSSLLNPLFNFPSFCGKRQLNAKGLFCFLVFAF</sequence>
<dbReference type="WBParaSite" id="ES5_v2.g13729.t1">
    <property type="protein sequence ID" value="ES5_v2.g13729.t1"/>
    <property type="gene ID" value="ES5_v2.g13729"/>
</dbReference>
<protein>
    <submittedName>
        <fullName evidence="2">Transmembrane protein</fullName>
    </submittedName>
</protein>